<feature type="transmembrane region" description="Helical" evidence="1">
    <location>
        <begin position="52"/>
        <end position="73"/>
    </location>
</feature>
<evidence type="ECO:0000259" key="2">
    <source>
        <dbReference type="Pfam" id="PF00561"/>
    </source>
</evidence>
<dbReference type="Pfam" id="PF00561">
    <property type="entry name" value="Abhydrolase_1"/>
    <property type="match status" value="1"/>
</dbReference>
<proteinExistence type="predicted"/>
<dbReference type="AlphaFoldDB" id="A0A7S3PTR9"/>
<sequence>MSSSAIGNGNREMSSPMRSPRQYFSRNFTERITWKDLPMEKDAVGMSTPAGIFYFIMRLICPLAYVYIALILLREITDALPFMDKFISNYLPTAYLVIINMQKSSKAVEVWVVIEAIFFLLQQFHIRYLQYKNPLEASLSAAPISSISSREELWNQMMENIMSGEGPIAFIRGWFFDEKFEDITRYDICDWITWSMFEGRKQEHLVEEEIRQLQRYLQQLEWSISVHLFGIEDEQIEISEHSSRENSVAVHNVTPCLGIRKRISKSISISDFTENRINGLFESNYHSDSSSECCDTSNKSDATQVKLIWNSDPLKRSEPKQDFHFDETTHDQTPGFFTTLYENYKDNHEEHRHRIEQFENMHPVQDFRNFVANRAHRLNEAEEHARIVASKAYFTLVDRGSSFDKRLHAMSEVMQNQLTDGWNSVWKMKEKLETANVVTSRKKALQQQLKGYKMLLERTVYSNGDSVPTKQMVALMQKITQSNEALEAIEHSASNAFLKAVGLDANHLMQRKAPQRYAKYNEDPILGLATYPLIFNIAILGITDGLLRRMMKKRGFQRHFIGSTVYYYHSGTAELEEEMEEDGPLTPIVFCHGIGIGLIYYLNLIDELLKLGHPLFIPEIPNVCAFRPWQFRKSILTPHGVVSTLTAMLATHGSMKATFVGHSYGTSWLSYMCKYAKEAIAALVFLDPICFCLFYPCLTKSFVYHRPDPGSISYIIKTDVLVNWTIQRSFPWQRINLFVEDIPKGVPCSVYISENDVLIPVTTVLDYFKFKRAHFADLQDATFEHLSRGPVNVTVMRDQVHGDWCSCVDACMTIADSVRILTEQSEFGTGNL</sequence>
<dbReference type="PANTHER" id="PTHR37471:SF1">
    <property type="entry name" value="AB HYDROLASE-1 DOMAIN-CONTAINING PROTEIN"/>
    <property type="match status" value="1"/>
</dbReference>
<dbReference type="InterPro" id="IPR000073">
    <property type="entry name" value="AB_hydrolase_1"/>
</dbReference>
<evidence type="ECO:0000313" key="3">
    <source>
        <dbReference type="EMBL" id="CAE0455243.1"/>
    </source>
</evidence>
<accession>A0A7S3PTR9</accession>
<name>A0A7S3PTR9_9STRA</name>
<gene>
    <name evidence="3" type="ORF">CDEB00056_LOCUS84</name>
</gene>
<protein>
    <recommendedName>
        <fullName evidence="2">AB hydrolase-1 domain-containing protein</fullName>
    </recommendedName>
</protein>
<dbReference type="InterPro" id="IPR029058">
    <property type="entry name" value="AB_hydrolase_fold"/>
</dbReference>
<keyword evidence="1" id="KW-0812">Transmembrane</keyword>
<feature type="domain" description="AB hydrolase-1" evidence="2">
    <location>
        <begin position="587"/>
        <end position="688"/>
    </location>
</feature>
<dbReference type="EMBL" id="HBIO01000120">
    <property type="protein sequence ID" value="CAE0455243.1"/>
    <property type="molecule type" value="Transcribed_RNA"/>
</dbReference>
<evidence type="ECO:0000256" key="1">
    <source>
        <dbReference type="SAM" id="Phobius"/>
    </source>
</evidence>
<dbReference type="SUPFAM" id="SSF53474">
    <property type="entry name" value="alpha/beta-Hydrolases"/>
    <property type="match status" value="1"/>
</dbReference>
<organism evidence="3">
    <name type="scientific">Chaetoceros debilis</name>
    <dbReference type="NCBI Taxonomy" id="122233"/>
    <lineage>
        <taxon>Eukaryota</taxon>
        <taxon>Sar</taxon>
        <taxon>Stramenopiles</taxon>
        <taxon>Ochrophyta</taxon>
        <taxon>Bacillariophyta</taxon>
        <taxon>Coscinodiscophyceae</taxon>
        <taxon>Chaetocerotophycidae</taxon>
        <taxon>Chaetocerotales</taxon>
        <taxon>Chaetocerotaceae</taxon>
        <taxon>Chaetoceros</taxon>
    </lineage>
</organism>
<feature type="transmembrane region" description="Helical" evidence="1">
    <location>
        <begin position="525"/>
        <end position="547"/>
    </location>
</feature>
<dbReference type="PANTHER" id="PTHR37471">
    <property type="entry name" value="UNNAMED PRODUCT"/>
    <property type="match status" value="1"/>
</dbReference>
<reference evidence="3" key="1">
    <citation type="submission" date="2021-01" db="EMBL/GenBank/DDBJ databases">
        <authorList>
            <person name="Corre E."/>
            <person name="Pelletier E."/>
            <person name="Niang G."/>
            <person name="Scheremetjew M."/>
            <person name="Finn R."/>
            <person name="Kale V."/>
            <person name="Holt S."/>
            <person name="Cochrane G."/>
            <person name="Meng A."/>
            <person name="Brown T."/>
            <person name="Cohen L."/>
        </authorList>
    </citation>
    <scope>NUCLEOTIDE SEQUENCE</scope>
    <source>
        <strain evidence="3">MM31A-1</strain>
    </source>
</reference>
<keyword evidence="1" id="KW-1133">Transmembrane helix</keyword>
<keyword evidence="1" id="KW-0472">Membrane</keyword>
<dbReference type="Gene3D" id="3.40.50.1820">
    <property type="entry name" value="alpha/beta hydrolase"/>
    <property type="match status" value="1"/>
</dbReference>